<name>A0A415DX16_9FIRM</name>
<sequence length="193" mass="22119">MGYTFWIAVIGCVTGLISLAVEVARYLAERPHIQVRTYDELNNLIYIQEDVVKSYIHLQILNTGTRHILLQDAYLKHPGAKKNTLDNLTPFRQAYEQMPWKYYNGNLITALPDIVRLPASIPPGGVFECVLLFTDFFRECYDTEDHFLYPTLCVAFAPGIDRELEVQSILTSETDEFSYVDADGNQWSFNITP</sequence>
<dbReference type="Proteomes" id="UP000284841">
    <property type="component" value="Unassembled WGS sequence"/>
</dbReference>
<dbReference type="AlphaFoldDB" id="A0A415DX16"/>
<evidence type="ECO:0000313" key="3">
    <source>
        <dbReference type="Proteomes" id="UP000284841"/>
    </source>
</evidence>
<gene>
    <name evidence="2" type="ORF">DW099_15985</name>
</gene>
<comment type="caution">
    <text evidence="2">The sequence shown here is derived from an EMBL/GenBank/DDBJ whole genome shotgun (WGS) entry which is preliminary data.</text>
</comment>
<keyword evidence="3" id="KW-1185">Reference proteome</keyword>
<dbReference type="STRING" id="1776384.GCA_900086585_00204"/>
<reference evidence="2 3" key="1">
    <citation type="submission" date="2018-08" db="EMBL/GenBank/DDBJ databases">
        <title>A genome reference for cultivated species of the human gut microbiota.</title>
        <authorList>
            <person name="Zou Y."/>
            <person name="Xue W."/>
            <person name="Luo G."/>
        </authorList>
    </citation>
    <scope>NUCLEOTIDE SEQUENCE [LARGE SCALE GENOMIC DNA]</scope>
    <source>
        <strain evidence="2 3">AM07-24</strain>
    </source>
</reference>
<accession>A0A415DX16</accession>
<keyword evidence="1" id="KW-0812">Transmembrane</keyword>
<evidence type="ECO:0000313" key="2">
    <source>
        <dbReference type="EMBL" id="RHJ85197.1"/>
    </source>
</evidence>
<dbReference type="EMBL" id="QRMS01000005">
    <property type="protein sequence ID" value="RHJ85197.1"/>
    <property type="molecule type" value="Genomic_DNA"/>
</dbReference>
<dbReference type="RefSeq" id="WP_118336353.1">
    <property type="nucleotide sequence ID" value="NZ_AP025567.1"/>
</dbReference>
<evidence type="ECO:0000256" key="1">
    <source>
        <dbReference type="SAM" id="Phobius"/>
    </source>
</evidence>
<keyword evidence="1" id="KW-1133">Transmembrane helix</keyword>
<feature type="transmembrane region" description="Helical" evidence="1">
    <location>
        <begin position="6"/>
        <end position="28"/>
    </location>
</feature>
<organism evidence="2 3">
    <name type="scientific">Emergencia timonensis</name>
    <dbReference type="NCBI Taxonomy" id="1776384"/>
    <lineage>
        <taxon>Bacteria</taxon>
        <taxon>Bacillati</taxon>
        <taxon>Bacillota</taxon>
        <taxon>Clostridia</taxon>
        <taxon>Peptostreptococcales</taxon>
        <taxon>Anaerovoracaceae</taxon>
        <taxon>Emergencia</taxon>
    </lineage>
</organism>
<protein>
    <submittedName>
        <fullName evidence="2">Uncharacterized protein</fullName>
    </submittedName>
</protein>
<keyword evidence="1" id="KW-0472">Membrane</keyword>
<proteinExistence type="predicted"/>